<keyword evidence="3" id="KW-1185">Reference proteome</keyword>
<sequence length="232" mass="26996">MRHFSIIFATVFLQALTSADQSCAVNPKQLKCRRGKPVGGNSGQSKSSGITQWVMQATPAIEDEIQKVTSSPKSHGITQWVGFFTPAVEYNYNDDHEDDNEYNEYDDYNDYYEYDDDDNNKYADYNKYDDDYSDNYYHTSKSPHLPRRLHALGTSHRMHRRMWRMWNLENPKNLCPRMCLHWPLRTRGKLQLFPVLVPAPVVLRTKKKDLFPGQKPAILQLLTSLVEPVPVH</sequence>
<evidence type="ECO:0000313" key="2">
    <source>
        <dbReference type="EMBL" id="CAJ0582022.1"/>
    </source>
</evidence>
<reference evidence="2" key="1">
    <citation type="submission" date="2023-06" db="EMBL/GenBank/DDBJ databases">
        <authorList>
            <person name="Delattre M."/>
        </authorList>
    </citation>
    <scope>NUCLEOTIDE SEQUENCE</scope>
    <source>
        <strain evidence="2">AF72</strain>
    </source>
</reference>
<feature type="non-terminal residue" evidence="2">
    <location>
        <position position="232"/>
    </location>
</feature>
<evidence type="ECO:0000313" key="3">
    <source>
        <dbReference type="Proteomes" id="UP001177023"/>
    </source>
</evidence>
<gene>
    <name evidence="2" type="ORF">MSPICULIGERA_LOCUS20165</name>
</gene>
<keyword evidence="1" id="KW-0732">Signal</keyword>
<protein>
    <submittedName>
        <fullName evidence="2">Uncharacterized protein</fullName>
    </submittedName>
</protein>
<dbReference type="AlphaFoldDB" id="A0AA36D6I6"/>
<name>A0AA36D6I6_9BILA</name>
<feature type="chain" id="PRO_5041420320" evidence="1">
    <location>
        <begin position="20"/>
        <end position="232"/>
    </location>
</feature>
<dbReference type="Proteomes" id="UP001177023">
    <property type="component" value="Unassembled WGS sequence"/>
</dbReference>
<comment type="caution">
    <text evidence="2">The sequence shown here is derived from an EMBL/GenBank/DDBJ whole genome shotgun (WGS) entry which is preliminary data.</text>
</comment>
<feature type="signal peptide" evidence="1">
    <location>
        <begin position="1"/>
        <end position="19"/>
    </location>
</feature>
<organism evidence="2 3">
    <name type="scientific">Mesorhabditis spiculigera</name>
    <dbReference type="NCBI Taxonomy" id="96644"/>
    <lineage>
        <taxon>Eukaryota</taxon>
        <taxon>Metazoa</taxon>
        <taxon>Ecdysozoa</taxon>
        <taxon>Nematoda</taxon>
        <taxon>Chromadorea</taxon>
        <taxon>Rhabditida</taxon>
        <taxon>Rhabditina</taxon>
        <taxon>Rhabditomorpha</taxon>
        <taxon>Rhabditoidea</taxon>
        <taxon>Rhabditidae</taxon>
        <taxon>Mesorhabditinae</taxon>
        <taxon>Mesorhabditis</taxon>
    </lineage>
</organism>
<accession>A0AA36D6I6</accession>
<proteinExistence type="predicted"/>
<dbReference type="EMBL" id="CATQJA010002664">
    <property type="protein sequence ID" value="CAJ0582022.1"/>
    <property type="molecule type" value="Genomic_DNA"/>
</dbReference>
<evidence type="ECO:0000256" key="1">
    <source>
        <dbReference type="SAM" id="SignalP"/>
    </source>
</evidence>